<dbReference type="AlphaFoldDB" id="A0A949TGX1"/>
<feature type="transmembrane region" description="Helical" evidence="6">
    <location>
        <begin position="56"/>
        <end position="76"/>
    </location>
</feature>
<dbReference type="PANTHER" id="PTHR32196">
    <property type="entry name" value="ABC TRANSPORTER PERMEASE PROTEIN YPHD-RELATED-RELATED"/>
    <property type="match status" value="1"/>
</dbReference>
<evidence type="ECO:0000256" key="1">
    <source>
        <dbReference type="ARBA" id="ARBA00004651"/>
    </source>
</evidence>
<comment type="subcellular location">
    <subcellularLocation>
        <location evidence="1">Cell membrane</location>
        <topology evidence="1">Multi-pass membrane protein</topology>
    </subcellularLocation>
</comment>
<name>A0A949TGX1_9CLOT</name>
<dbReference type="GO" id="GO:0005886">
    <property type="term" value="C:plasma membrane"/>
    <property type="evidence" value="ECO:0007669"/>
    <property type="project" value="UniProtKB-SubCell"/>
</dbReference>
<evidence type="ECO:0000256" key="5">
    <source>
        <dbReference type="ARBA" id="ARBA00023136"/>
    </source>
</evidence>
<dbReference type="Pfam" id="PF02653">
    <property type="entry name" value="BPD_transp_2"/>
    <property type="match status" value="1"/>
</dbReference>
<organism evidence="7 8">
    <name type="scientific">Clostridium thailandense</name>
    <dbReference type="NCBI Taxonomy" id="2794346"/>
    <lineage>
        <taxon>Bacteria</taxon>
        <taxon>Bacillati</taxon>
        <taxon>Bacillota</taxon>
        <taxon>Clostridia</taxon>
        <taxon>Eubacteriales</taxon>
        <taxon>Clostridiaceae</taxon>
        <taxon>Clostridium</taxon>
    </lineage>
</organism>
<dbReference type="RefSeq" id="WP_218319047.1">
    <property type="nucleotide sequence ID" value="NZ_JAEEGC010000017.1"/>
</dbReference>
<feature type="transmembrane region" description="Helical" evidence="6">
    <location>
        <begin position="309"/>
        <end position="328"/>
    </location>
</feature>
<accession>A0A949TGX1</accession>
<dbReference type="PANTHER" id="PTHR32196:SF72">
    <property type="entry name" value="RIBOSE IMPORT PERMEASE PROTEIN RBSC"/>
    <property type="match status" value="1"/>
</dbReference>
<dbReference type="GO" id="GO:0022857">
    <property type="term" value="F:transmembrane transporter activity"/>
    <property type="evidence" value="ECO:0007669"/>
    <property type="project" value="InterPro"/>
</dbReference>
<feature type="transmembrane region" description="Helical" evidence="6">
    <location>
        <begin position="168"/>
        <end position="190"/>
    </location>
</feature>
<evidence type="ECO:0000313" key="7">
    <source>
        <dbReference type="EMBL" id="MBV7272010.1"/>
    </source>
</evidence>
<sequence>MNSKALVNNKSWNGSLKALWKKITLFRETTIIFIIVVIGLILTILSPHFLTTDNLMSIAVGLSGDGIVAVGMTIALVSGGFDLSVGSVTSFAGVIVGALYLAGVNIWIACLIAIVIGMLCGLANGIFIGKIGLNPFITTLAIMGIARGGAYVLTQGYSISLFNVPKSFAFIGHGTILGLPFVVVVFILIASIGDFMMRKSEVLRKVLYTGSNEKAAVMSGINILKIKICVYVLLAFLASIAGILVAARFNVATPPTGSGAELSIISISAAVIGGASLNGGEGTILGTVLGLILLNLINNGLIILNIPVYWQDLVNGIILIAAVTIDFLTHRNINKN</sequence>
<comment type="caution">
    <text evidence="7">The sequence shown here is derived from an EMBL/GenBank/DDBJ whole genome shotgun (WGS) entry which is preliminary data.</text>
</comment>
<keyword evidence="3 6" id="KW-0812">Transmembrane</keyword>
<evidence type="ECO:0000256" key="2">
    <source>
        <dbReference type="ARBA" id="ARBA00022475"/>
    </source>
</evidence>
<feature type="transmembrane region" description="Helical" evidence="6">
    <location>
        <begin position="31"/>
        <end position="50"/>
    </location>
</feature>
<gene>
    <name evidence="7" type="ORF">I6U48_03645</name>
</gene>
<keyword evidence="2" id="KW-1003">Cell membrane</keyword>
<evidence type="ECO:0000256" key="6">
    <source>
        <dbReference type="SAM" id="Phobius"/>
    </source>
</evidence>
<feature type="transmembrane region" description="Helical" evidence="6">
    <location>
        <begin position="83"/>
        <end position="100"/>
    </location>
</feature>
<dbReference type="InterPro" id="IPR001851">
    <property type="entry name" value="ABC_transp_permease"/>
</dbReference>
<feature type="transmembrane region" description="Helical" evidence="6">
    <location>
        <begin position="228"/>
        <end position="247"/>
    </location>
</feature>
<keyword evidence="8" id="KW-1185">Reference proteome</keyword>
<evidence type="ECO:0000313" key="8">
    <source>
        <dbReference type="Proteomes" id="UP000694308"/>
    </source>
</evidence>
<feature type="transmembrane region" description="Helical" evidence="6">
    <location>
        <begin position="106"/>
        <end position="128"/>
    </location>
</feature>
<dbReference type="Proteomes" id="UP000694308">
    <property type="component" value="Unassembled WGS sequence"/>
</dbReference>
<dbReference type="EMBL" id="JAEEGC010000017">
    <property type="protein sequence ID" value="MBV7272010.1"/>
    <property type="molecule type" value="Genomic_DNA"/>
</dbReference>
<evidence type="ECO:0000256" key="3">
    <source>
        <dbReference type="ARBA" id="ARBA00022692"/>
    </source>
</evidence>
<keyword evidence="5 6" id="KW-0472">Membrane</keyword>
<keyword evidence="4 6" id="KW-1133">Transmembrane helix</keyword>
<protein>
    <submittedName>
        <fullName evidence="7">ABC transporter permease</fullName>
    </submittedName>
</protein>
<feature type="transmembrane region" description="Helical" evidence="6">
    <location>
        <begin position="140"/>
        <end position="162"/>
    </location>
</feature>
<reference evidence="7" key="1">
    <citation type="submission" date="2020-12" db="EMBL/GenBank/DDBJ databases">
        <title>Clostridium thailandense sp. nov., a novel acetogenic bacterium isolated from peat land soil in Thailand.</title>
        <authorList>
            <person name="Chaikitkaew S."/>
            <person name="Birkeland N.K."/>
        </authorList>
    </citation>
    <scope>NUCLEOTIDE SEQUENCE</scope>
    <source>
        <strain evidence="7">PL3</strain>
    </source>
</reference>
<proteinExistence type="predicted"/>
<feature type="transmembrane region" description="Helical" evidence="6">
    <location>
        <begin position="284"/>
        <end position="303"/>
    </location>
</feature>
<dbReference type="CDD" id="cd06579">
    <property type="entry name" value="TM_PBP1_transp_AraH_like"/>
    <property type="match status" value="1"/>
</dbReference>
<evidence type="ECO:0000256" key="4">
    <source>
        <dbReference type="ARBA" id="ARBA00022989"/>
    </source>
</evidence>